<feature type="transmembrane region" description="Helical" evidence="1">
    <location>
        <begin position="133"/>
        <end position="152"/>
    </location>
</feature>
<evidence type="ECO:0000313" key="3">
    <source>
        <dbReference type="Proteomes" id="UP000430508"/>
    </source>
</evidence>
<name>A0A857DH64_9FIRM</name>
<accession>A0A857DH64</accession>
<reference evidence="2 3" key="1">
    <citation type="submission" date="2019-12" db="EMBL/GenBank/DDBJ databases">
        <title>Sequence classification of anaerobic respiratory reductive dehalogenases: First we see many, then we see few.</title>
        <authorList>
            <person name="Molenda O."/>
            <person name="Puentes Jacome L.A."/>
            <person name="Cao X."/>
            <person name="Nesbo C.L."/>
            <person name="Tang S."/>
            <person name="Morson N."/>
            <person name="Patron J."/>
            <person name="Lomheim L."/>
            <person name="Wishart D.S."/>
            <person name="Edwards E.A."/>
        </authorList>
    </citation>
    <scope>NUCLEOTIDE SEQUENCE [LARGE SCALE GENOMIC DNA]</scope>
    <source>
        <strain evidence="2 3">12DCA</strain>
    </source>
</reference>
<dbReference type="InterPro" id="IPR021125">
    <property type="entry name" value="DUF2127"/>
</dbReference>
<proteinExistence type="predicted"/>
<dbReference type="Proteomes" id="UP000430508">
    <property type="component" value="Chromosome"/>
</dbReference>
<keyword evidence="1" id="KW-0812">Transmembrane</keyword>
<organism evidence="2 3">
    <name type="scientific">Dehalobacter restrictus</name>
    <dbReference type="NCBI Taxonomy" id="55583"/>
    <lineage>
        <taxon>Bacteria</taxon>
        <taxon>Bacillati</taxon>
        <taxon>Bacillota</taxon>
        <taxon>Clostridia</taxon>
        <taxon>Eubacteriales</taxon>
        <taxon>Desulfitobacteriaceae</taxon>
        <taxon>Dehalobacter</taxon>
    </lineage>
</organism>
<dbReference type="EMBL" id="CP046996">
    <property type="protein sequence ID" value="QHA00061.1"/>
    <property type="molecule type" value="Genomic_DNA"/>
</dbReference>
<dbReference type="InterPro" id="IPR014591">
    <property type="entry name" value="UCP034455"/>
</dbReference>
<feature type="transmembrane region" description="Helical" evidence="1">
    <location>
        <begin position="109"/>
        <end position="127"/>
    </location>
</feature>
<feature type="transmembrane region" description="Helical" evidence="1">
    <location>
        <begin position="21"/>
        <end position="41"/>
    </location>
</feature>
<dbReference type="Pfam" id="PF09900">
    <property type="entry name" value="DUF2127"/>
    <property type="match status" value="1"/>
</dbReference>
<dbReference type="AlphaFoldDB" id="A0A857DH64"/>
<sequence>MTTPKTNKRKDIFHIGFEIGLLMKGIDGLLEIIGSILLLFLTPDRYNWLIRLLTQHELSEDPQDLFANYLINSSPSFSSSTQHFVVFYLLSHGIIKCILVLLLWRQKLWAYPLAILSLILFVVYQLYRYTFTHSAFLILLTIFDVLMIFLTYKESKQVRSKAM</sequence>
<evidence type="ECO:0000256" key="1">
    <source>
        <dbReference type="SAM" id="Phobius"/>
    </source>
</evidence>
<dbReference type="PIRSF" id="PIRSF034455">
    <property type="entry name" value="UCP034455"/>
    <property type="match status" value="1"/>
</dbReference>
<dbReference type="RefSeq" id="WP_019225473.1">
    <property type="nucleotide sequence ID" value="NZ_CP046996.1"/>
</dbReference>
<feature type="transmembrane region" description="Helical" evidence="1">
    <location>
        <begin position="85"/>
        <end position="104"/>
    </location>
</feature>
<evidence type="ECO:0000313" key="2">
    <source>
        <dbReference type="EMBL" id="QHA00061.1"/>
    </source>
</evidence>
<protein>
    <submittedName>
        <fullName evidence="2">DUF2127 domain-containing protein</fullName>
    </submittedName>
</protein>
<keyword evidence="1" id="KW-0472">Membrane</keyword>
<keyword evidence="1" id="KW-1133">Transmembrane helix</keyword>
<gene>
    <name evidence="2" type="ORF">GQ588_05065</name>
</gene>